<dbReference type="GO" id="GO:0007142">
    <property type="term" value="P:male meiosis II"/>
    <property type="evidence" value="ECO:0007669"/>
    <property type="project" value="InterPro"/>
</dbReference>
<accession>A0AAV3QN49</accession>
<evidence type="ECO:0000256" key="1">
    <source>
        <dbReference type="SAM" id="MobiDB-lite"/>
    </source>
</evidence>
<evidence type="ECO:0000313" key="2">
    <source>
        <dbReference type="EMBL" id="GAA0165499.1"/>
    </source>
</evidence>
<dbReference type="InterPro" id="IPR039300">
    <property type="entry name" value="JASON"/>
</dbReference>
<comment type="caution">
    <text evidence="2">The sequence shown here is derived from an EMBL/GenBank/DDBJ whole genome shotgun (WGS) entry which is preliminary data.</text>
</comment>
<feature type="region of interest" description="Disordered" evidence="1">
    <location>
        <begin position="147"/>
        <end position="174"/>
    </location>
</feature>
<keyword evidence="3" id="KW-1185">Reference proteome</keyword>
<dbReference type="AlphaFoldDB" id="A0AAV3QN49"/>
<dbReference type="EMBL" id="BAABME010005398">
    <property type="protein sequence ID" value="GAA0165499.1"/>
    <property type="molecule type" value="Genomic_DNA"/>
</dbReference>
<dbReference type="PANTHER" id="PTHR33318">
    <property type="entry name" value="ASPARTYL/GLUTAMYL-TRNA(ASN/GLN) AMIDOTRANSFERASE SUBUNIT"/>
    <property type="match status" value="1"/>
</dbReference>
<evidence type="ECO:0000313" key="3">
    <source>
        <dbReference type="Proteomes" id="UP001454036"/>
    </source>
</evidence>
<dbReference type="Proteomes" id="UP001454036">
    <property type="component" value="Unassembled WGS sequence"/>
</dbReference>
<name>A0AAV3QN49_LITER</name>
<protein>
    <submittedName>
        <fullName evidence="2">Uncharacterized protein</fullName>
    </submittedName>
</protein>
<dbReference type="PANTHER" id="PTHR33318:SF16">
    <property type="entry name" value="FK506-BINDING NUCLEAR-LIKE PROTEIN"/>
    <property type="match status" value="1"/>
</dbReference>
<gene>
    <name evidence="2" type="ORF">LIER_20890</name>
</gene>
<sequence>MGCFLACFGYTKKRKRPKCCTKIISSNQVHVKYVPLDSELPHTQNFKNSGSEKKEKTNKQSSLKVKKKVSFNLDVKTYEPLNYADEIDNVYLSEGEEETKWEFDEEETQRANMVGWHHQKDKGTSYRYQNIHDFYDEEDEIMVEGCSLDDDDDDIFDDEEGSDLDNNGDEEDGTIINDHQETEATMDDLMPSSTLAHEEPSGEDSSPNVRNRSRYACSVLNPVENLAQWKSIKAKDRLQRKRQKETIISEQERQVPEEAITSFSHSKPLQHEIAVNASLANWLLTTNDELATKV</sequence>
<proteinExistence type="predicted"/>
<organism evidence="2 3">
    <name type="scientific">Lithospermum erythrorhizon</name>
    <name type="common">Purple gromwell</name>
    <name type="synonym">Lithospermum officinale var. erythrorhizon</name>
    <dbReference type="NCBI Taxonomy" id="34254"/>
    <lineage>
        <taxon>Eukaryota</taxon>
        <taxon>Viridiplantae</taxon>
        <taxon>Streptophyta</taxon>
        <taxon>Embryophyta</taxon>
        <taxon>Tracheophyta</taxon>
        <taxon>Spermatophyta</taxon>
        <taxon>Magnoliopsida</taxon>
        <taxon>eudicotyledons</taxon>
        <taxon>Gunneridae</taxon>
        <taxon>Pentapetalae</taxon>
        <taxon>asterids</taxon>
        <taxon>lamiids</taxon>
        <taxon>Boraginales</taxon>
        <taxon>Boraginaceae</taxon>
        <taxon>Boraginoideae</taxon>
        <taxon>Lithospermeae</taxon>
        <taxon>Lithospermum</taxon>
    </lineage>
</organism>
<reference evidence="2 3" key="1">
    <citation type="submission" date="2024-01" db="EMBL/GenBank/DDBJ databases">
        <title>The complete chloroplast genome sequence of Lithospermum erythrorhizon: insights into the phylogenetic relationship among Boraginaceae species and the maternal lineages of purple gromwells.</title>
        <authorList>
            <person name="Okada T."/>
            <person name="Watanabe K."/>
        </authorList>
    </citation>
    <scope>NUCLEOTIDE SEQUENCE [LARGE SCALE GENOMIC DNA]</scope>
</reference>
<feature type="compositionally biased region" description="Acidic residues" evidence="1">
    <location>
        <begin position="147"/>
        <end position="173"/>
    </location>
</feature>